<dbReference type="EMBL" id="CP001344">
    <property type="protein sequence ID" value="ACL43513.1"/>
    <property type="molecule type" value="Genomic_DNA"/>
</dbReference>
<dbReference type="eggNOG" id="COG2327">
    <property type="taxonomic scope" value="Bacteria"/>
</dbReference>
<dbReference type="HOGENOM" id="CLU_727122_0_0_3"/>
<gene>
    <name evidence="2" type="ordered locus">Cyan7425_1129</name>
</gene>
<sequence>MKVVITNTVALNGGDAAILMAVMKLTQLAFGEQIQFSIYDSHPQIARTYYPQLQFRQLVYFQATETIANRYLRKLLKPLNQGRFYVAVWCWQRGLTWLSQGLLSAAELETVRDYATADLIVSTGGTYLVENYAIKPRLFDYWISLLLQKPLIFFTQSLGPFRQRSHRTALQEIFSRSQLVLLRDQLSRQYLKELQIPANKTCVSADAVFAFADPTVLAAASRRPLPQAERLRVAISVRYWTHFKQDSPEVGMDRFRGAIAALCCYLVETHDAEVVFLSTCQGIPEYRYDDSQVGVVIAESLPAPVRQRVRVNRDFHSPEDMLKLLPEFDLTIATRMHMAILSLVAGVPVFPIAYEFKTQELFNRLGLGEWVQSIDQMDESCVPILDQYLRALPQLRPALFEQVRQEHQVAIASAQLVQQAFRTREQSA</sequence>
<dbReference type="KEGG" id="cyn:Cyan7425_1129"/>
<evidence type="ECO:0000259" key="1">
    <source>
        <dbReference type="Pfam" id="PF04230"/>
    </source>
</evidence>
<dbReference type="PANTHER" id="PTHR36836:SF1">
    <property type="entry name" value="COLANIC ACID BIOSYNTHESIS PROTEIN WCAK"/>
    <property type="match status" value="1"/>
</dbReference>
<protein>
    <submittedName>
        <fullName evidence="2">Polysaccharide pyruvyl transferase</fullName>
    </submittedName>
</protein>
<dbReference type="AlphaFoldDB" id="B8HLM5"/>
<keyword evidence="2" id="KW-0808">Transferase</keyword>
<feature type="domain" description="Polysaccharide pyruvyl transferase" evidence="1">
    <location>
        <begin position="12"/>
        <end position="354"/>
    </location>
</feature>
<name>B8HLM5_CYAP4</name>
<dbReference type="InterPro" id="IPR007345">
    <property type="entry name" value="Polysacch_pyruvyl_Trfase"/>
</dbReference>
<dbReference type="PANTHER" id="PTHR36836">
    <property type="entry name" value="COLANIC ACID BIOSYNTHESIS PROTEIN WCAK"/>
    <property type="match status" value="1"/>
</dbReference>
<proteinExistence type="predicted"/>
<dbReference type="STRING" id="395961.Cyan7425_1129"/>
<organism evidence="2">
    <name type="scientific">Cyanothece sp. (strain PCC 7425 / ATCC 29141)</name>
    <dbReference type="NCBI Taxonomy" id="395961"/>
    <lineage>
        <taxon>Bacteria</taxon>
        <taxon>Bacillati</taxon>
        <taxon>Cyanobacteriota</taxon>
        <taxon>Cyanophyceae</taxon>
        <taxon>Gomontiellales</taxon>
        <taxon>Cyanothecaceae</taxon>
        <taxon>Cyanothece</taxon>
    </lineage>
</organism>
<accession>B8HLM5</accession>
<dbReference type="GO" id="GO:0016740">
    <property type="term" value="F:transferase activity"/>
    <property type="evidence" value="ECO:0007669"/>
    <property type="project" value="UniProtKB-KW"/>
</dbReference>
<dbReference type="Pfam" id="PF04230">
    <property type="entry name" value="PS_pyruv_trans"/>
    <property type="match status" value="1"/>
</dbReference>
<dbReference type="OrthoDB" id="1814359at2"/>
<evidence type="ECO:0000313" key="2">
    <source>
        <dbReference type="EMBL" id="ACL43513.1"/>
    </source>
</evidence>
<reference evidence="2" key="1">
    <citation type="submission" date="2009-01" db="EMBL/GenBank/DDBJ databases">
        <title>Complete sequence of chromosome Cyanothece sp. PCC 7425.</title>
        <authorList>
            <consortium name="US DOE Joint Genome Institute"/>
            <person name="Lucas S."/>
            <person name="Copeland A."/>
            <person name="Lapidus A."/>
            <person name="Glavina del Rio T."/>
            <person name="Dalin E."/>
            <person name="Tice H."/>
            <person name="Bruce D."/>
            <person name="Goodwin L."/>
            <person name="Pitluck S."/>
            <person name="Sims D."/>
            <person name="Meineke L."/>
            <person name="Brettin T."/>
            <person name="Detter J.C."/>
            <person name="Han C."/>
            <person name="Larimer F."/>
            <person name="Land M."/>
            <person name="Hauser L."/>
            <person name="Kyrpides N."/>
            <person name="Ovchinnikova G."/>
            <person name="Liberton M."/>
            <person name="Stoeckel J."/>
            <person name="Banerjee A."/>
            <person name="Singh A."/>
            <person name="Page L."/>
            <person name="Sato H."/>
            <person name="Zhao L."/>
            <person name="Sherman L."/>
            <person name="Pakrasi H."/>
            <person name="Richardson P."/>
        </authorList>
    </citation>
    <scope>NUCLEOTIDE SEQUENCE</scope>
    <source>
        <strain evidence="2">PCC 7425</strain>
    </source>
</reference>